<dbReference type="PANTHER" id="PTHR11538:SF41">
    <property type="entry name" value="PHENYLALANINE--TRNA LIGASE, MITOCHONDRIAL"/>
    <property type="match status" value="1"/>
</dbReference>
<dbReference type="InterPro" id="IPR004529">
    <property type="entry name" value="Phe-tRNA-synth_IIc_asu"/>
</dbReference>
<evidence type="ECO:0000256" key="8">
    <source>
        <dbReference type="ARBA" id="ARBA00022840"/>
    </source>
</evidence>
<evidence type="ECO:0000256" key="2">
    <source>
        <dbReference type="ARBA" id="ARBA00010207"/>
    </source>
</evidence>
<evidence type="ECO:0000259" key="14">
    <source>
        <dbReference type="PROSITE" id="PS50862"/>
    </source>
</evidence>
<dbReference type="InterPro" id="IPR004188">
    <property type="entry name" value="Phe-tRNA_ligase_II_N"/>
</dbReference>
<gene>
    <name evidence="13 15" type="primary">pheS</name>
    <name evidence="15" type="ORF">KIH73_06045</name>
</gene>
<evidence type="ECO:0000256" key="1">
    <source>
        <dbReference type="ARBA" id="ARBA00004496"/>
    </source>
</evidence>
<evidence type="ECO:0000256" key="6">
    <source>
        <dbReference type="ARBA" id="ARBA00022723"/>
    </source>
</evidence>
<keyword evidence="9 13" id="KW-0460">Magnesium</keyword>
<dbReference type="EMBL" id="JAHBBD010000011">
    <property type="protein sequence ID" value="MBW3082935.1"/>
    <property type="molecule type" value="Genomic_DNA"/>
</dbReference>
<keyword evidence="4 13" id="KW-0963">Cytoplasm</keyword>
<evidence type="ECO:0000256" key="9">
    <source>
        <dbReference type="ARBA" id="ARBA00022842"/>
    </source>
</evidence>
<comment type="caution">
    <text evidence="15">The sequence shown here is derived from an EMBL/GenBank/DDBJ whole genome shotgun (WGS) entry which is preliminary data.</text>
</comment>
<dbReference type="InterPro" id="IPR002319">
    <property type="entry name" value="Phenylalanyl-tRNA_Synthase"/>
</dbReference>
<feature type="domain" description="Aminoacyl-transfer RNA synthetases class-II family profile" evidence="14">
    <location>
        <begin position="166"/>
        <end position="378"/>
    </location>
</feature>
<evidence type="ECO:0000256" key="11">
    <source>
        <dbReference type="ARBA" id="ARBA00023146"/>
    </source>
</evidence>
<evidence type="ECO:0000256" key="4">
    <source>
        <dbReference type="ARBA" id="ARBA00022490"/>
    </source>
</evidence>
<protein>
    <recommendedName>
        <fullName evidence="13">Phenylalanine--tRNA ligase alpha subunit</fullName>
        <ecNumber evidence="13">6.1.1.20</ecNumber>
    </recommendedName>
    <alternativeName>
        <fullName evidence="13">Phenylalanyl-tRNA synthetase alpha subunit</fullName>
        <shortName evidence="13">PheRS</shortName>
    </alternativeName>
</protein>
<dbReference type="PROSITE" id="PS50862">
    <property type="entry name" value="AA_TRNA_LIGASE_II"/>
    <property type="match status" value="1"/>
</dbReference>
<evidence type="ECO:0000256" key="5">
    <source>
        <dbReference type="ARBA" id="ARBA00022598"/>
    </source>
</evidence>
<dbReference type="NCBIfam" id="TIGR00468">
    <property type="entry name" value="pheS"/>
    <property type="match status" value="1"/>
</dbReference>
<organism evidence="15 16">
    <name type="scientific">Bifidobacterium phasiani</name>
    <dbReference type="NCBI Taxonomy" id="2834431"/>
    <lineage>
        <taxon>Bacteria</taxon>
        <taxon>Bacillati</taxon>
        <taxon>Actinomycetota</taxon>
        <taxon>Actinomycetes</taxon>
        <taxon>Bifidobacteriales</taxon>
        <taxon>Bifidobacteriaceae</taxon>
        <taxon>Bifidobacterium</taxon>
    </lineage>
</organism>
<dbReference type="InterPro" id="IPR006195">
    <property type="entry name" value="aa-tRNA-synth_II"/>
</dbReference>
<keyword evidence="16" id="KW-1185">Reference proteome</keyword>
<dbReference type="CDD" id="cd00496">
    <property type="entry name" value="PheRS_alpha_core"/>
    <property type="match status" value="1"/>
</dbReference>
<comment type="cofactor">
    <cofactor evidence="13">
        <name>Mg(2+)</name>
        <dbReference type="ChEBI" id="CHEBI:18420"/>
    </cofactor>
    <text evidence="13">Binds 2 magnesium ions per tetramer.</text>
</comment>
<evidence type="ECO:0000256" key="10">
    <source>
        <dbReference type="ARBA" id="ARBA00022917"/>
    </source>
</evidence>
<feature type="binding site" evidence="13">
    <location>
        <position position="321"/>
    </location>
    <ligand>
        <name>Mg(2+)</name>
        <dbReference type="ChEBI" id="CHEBI:18420"/>
        <note>shared with beta subunit</note>
    </ligand>
</feature>
<keyword evidence="8 13" id="KW-0067">ATP-binding</keyword>
<keyword evidence="5 13" id="KW-0436">Ligase</keyword>
<reference evidence="15 16" key="1">
    <citation type="submission" date="2021-05" db="EMBL/GenBank/DDBJ databases">
        <title>Phylogenetic classification of ten novel species belonging to the genus Bifidobacterium comprising B. colchicus sp. nov., B. abeli sp. nov., B. bicoloris sp. nov., B. guerezis sp. nov., B. rosaliae sp. nov., B. santillanensis sp. nov., B. argentati sp. nov., B. amazzoni sp. nov., B. pluviali sp. nov., and B. pinnaculum sp. nov.</title>
        <authorList>
            <person name="Lugli G.A."/>
            <person name="Ruiz Garcia L."/>
            <person name="Margolles A."/>
            <person name="Ventura M."/>
        </authorList>
    </citation>
    <scope>NUCLEOTIDE SEQUENCE [LARGE SCALE GENOMIC DNA]</scope>
    <source>
        <strain evidence="15 16">6T3</strain>
    </source>
</reference>
<dbReference type="EC" id="6.1.1.20" evidence="13"/>
<dbReference type="Proteomes" id="UP000812844">
    <property type="component" value="Unassembled WGS sequence"/>
</dbReference>
<comment type="subcellular location">
    <subcellularLocation>
        <location evidence="1 13">Cytoplasm</location>
    </subcellularLocation>
</comment>
<evidence type="ECO:0000256" key="12">
    <source>
        <dbReference type="ARBA" id="ARBA00049255"/>
    </source>
</evidence>
<evidence type="ECO:0000256" key="7">
    <source>
        <dbReference type="ARBA" id="ARBA00022741"/>
    </source>
</evidence>
<keyword evidence="10 13" id="KW-0648">Protein biosynthesis</keyword>
<comment type="subunit">
    <text evidence="3 13">Tetramer of two alpha and two beta subunits.</text>
</comment>
<comment type="catalytic activity">
    <reaction evidence="12 13">
        <text>tRNA(Phe) + L-phenylalanine + ATP = L-phenylalanyl-tRNA(Phe) + AMP + diphosphate + H(+)</text>
        <dbReference type="Rhea" id="RHEA:19413"/>
        <dbReference type="Rhea" id="RHEA-COMP:9668"/>
        <dbReference type="Rhea" id="RHEA-COMP:9699"/>
        <dbReference type="ChEBI" id="CHEBI:15378"/>
        <dbReference type="ChEBI" id="CHEBI:30616"/>
        <dbReference type="ChEBI" id="CHEBI:33019"/>
        <dbReference type="ChEBI" id="CHEBI:58095"/>
        <dbReference type="ChEBI" id="CHEBI:78442"/>
        <dbReference type="ChEBI" id="CHEBI:78531"/>
        <dbReference type="ChEBI" id="CHEBI:456215"/>
        <dbReference type="EC" id="6.1.1.20"/>
    </reaction>
</comment>
<proteinExistence type="inferred from homology"/>
<comment type="similarity">
    <text evidence="2 13">Belongs to the class-II aminoacyl-tRNA synthetase family. Phe-tRNA synthetase alpha subunit type 1 subfamily.</text>
</comment>
<name>A0ABS6W8W9_9BIFI</name>
<sequence length="403" mass="44190">MAACLRYAEGTAIVYAYVESLWENVKSVNAGIAPFCGVPGADGQERELVTQQVVFDAQAVTDAVAEGIARIESASSTEELKAIKTRYAGAESAMTLASKAIGSLPADRKKDAGKLMGKLRADFGRAFGAKEAALKAEEESRALLAETVDMTLPVRRKPLGARHPLSKVMEDWEDFFVSMGWRISSGPEVETEWYDFDALNFGPDHPARQMQDTFYVKGTQARDAAGFVGSNMVLRTQTSSDQVRALLEYGVPLYIASPGRVFRTDELDATHTPVFHQCEALAVDKHLTMADLKGVLDKLAVAMFGPEARTRLRPSYFPFTEPSAELDLWFPDKKGGPGWLEWGGCGMVNPNVLKSAGLDPEVYTGFAFGMGIERTVLLRHDINDMHDLVEGDVRFSKQFVMGE</sequence>
<keyword evidence="11 13" id="KW-0030">Aminoacyl-tRNA synthetase</keyword>
<evidence type="ECO:0000256" key="3">
    <source>
        <dbReference type="ARBA" id="ARBA00011209"/>
    </source>
</evidence>
<dbReference type="Pfam" id="PF01409">
    <property type="entry name" value="tRNA-synt_2d"/>
    <property type="match status" value="1"/>
</dbReference>
<accession>A0ABS6W8W9</accession>
<dbReference type="Pfam" id="PF02912">
    <property type="entry name" value="Phe_tRNA-synt_N"/>
    <property type="match status" value="1"/>
</dbReference>
<evidence type="ECO:0000313" key="16">
    <source>
        <dbReference type="Proteomes" id="UP000812844"/>
    </source>
</evidence>
<dbReference type="InterPro" id="IPR022911">
    <property type="entry name" value="Phe_tRNA_ligase_alpha1_bac"/>
</dbReference>
<evidence type="ECO:0000313" key="15">
    <source>
        <dbReference type="EMBL" id="MBW3082935.1"/>
    </source>
</evidence>
<evidence type="ECO:0000256" key="13">
    <source>
        <dbReference type="HAMAP-Rule" id="MF_00281"/>
    </source>
</evidence>
<keyword evidence="6 13" id="KW-0479">Metal-binding</keyword>
<dbReference type="HAMAP" id="MF_00281">
    <property type="entry name" value="Phe_tRNA_synth_alpha1"/>
    <property type="match status" value="1"/>
</dbReference>
<keyword evidence="7 13" id="KW-0547">Nucleotide-binding</keyword>
<dbReference type="PANTHER" id="PTHR11538">
    <property type="entry name" value="PHENYLALANYL-TRNA SYNTHETASE"/>
    <property type="match status" value="1"/>
</dbReference>
<dbReference type="GO" id="GO:0004826">
    <property type="term" value="F:phenylalanine-tRNA ligase activity"/>
    <property type="evidence" value="ECO:0007669"/>
    <property type="project" value="UniProtKB-EC"/>
</dbReference>